<proteinExistence type="predicted"/>
<protein>
    <recommendedName>
        <fullName evidence="3">DUF2190 family protein</fullName>
    </recommendedName>
</protein>
<organism evidence="1 2">
    <name type="scientific">Rummeliibacillus stabekisii</name>
    <dbReference type="NCBI Taxonomy" id="241244"/>
    <lineage>
        <taxon>Bacteria</taxon>
        <taxon>Bacillati</taxon>
        <taxon>Bacillota</taxon>
        <taxon>Bacilli</taxon>
        <taxon>Bacillales</taxon>
        <taxon>Caryophanaceae</taxon>
        <taxon>Rummeliibacillus</taxon>
    </lineage>
</organism>
<dbReference type="InterPro" id="IPR011231">
    <property type="entry name" value="Phage_VT1-Sakai_H0018"/>
</dbReference>
<dbReference type="EMBL" id="CP014806">
    <property type="protein sequence ID" value="AMW99317.1"/>
    <property type="molecule type" value="Genomic_DNA"/>
</dbReference>
<dbReference type="AlphaFoldDB" id="A0A143HC20"/>
<evidence type="ECO:0000313" key="1">
    <source>
        <dbReference type="EMBL" id="AMW99317.1"/>
    </source>
</evidence>
<dbReference type="RefSeq" id="WP_066788002.1">
    <property type="nucleotide sequence ID" value="NZ_CP014806.1"/>
</dbReference>
<evidence type="ECO:0008006" key="3">
    <source>
        <dbReference type="Google" id="ProtNLM"/>
    </source>
</evidence>
<dbReference type="Proteomes" id="UP000076021">
    <property type="component" value="Chromosome"/>
</dbReference>
<dbReference type="STRING" id="241244.ATY39_07460"/>
<gene>
    <name evidence="1" type="ORF">ATY39_07460</name>
</gene>
<dbReference type="KEGG" id="rst:ATY39_07460"/>
<dbReference type="PIRSF" id="PIRSF030771">
    <property type="entry name" value="UCP030771"/>
    <property type="match status" value="1"/>
</dbReference>
<sequence length="105" mass="11023">MKAVYIQRGEAIDYKNSTLELIAVGDVVALKNRIGVAGDDIPAGTSGTLHLQGVYELEADSSAVFEVGQIVYLVDGKITAEGEIVAGMVVMPKSASGTKVRVKID</sequence>
<dbReference type="Pfam" id="PF09956">
    <property type="entry name" value="Phage_cement_2"/>
    <property type="match status" value="1"/>
</dbReference>
<reference evidence="1 2" key="1">
    <citation type="journal article" date="2016" name="Genome Announc.">
        <title>Whole-Genome Sequence of Rummeliibacillus stabekisii Strain PP9 Isolated from Antarctic Soil.</title>
        <authorList>
            <person name="da Mota F.F."/>
            <person name="Vollu R.E."/>
            <person name="Jurelevicius D."/>
            <person name="Seldin L."/>
        </authorList>
    </citation>
    <scope>NUCLEOTIDE SEQUENCE [LARGE SCALE GENOMIC DNA]</scope>
    <source>
        <strain evidence="1 2">PP9</strain>
    </source>
</reference>
<evidence type="ECO:0000313" key="2">
    <source>
        <dbReference type="Proteomes" id="UP000076021"/>
    </source>
</evidence>
<dbReference type="OrthoDB" id="1682205at2"/>
<name>A0A143HC20_9BACL</name>
<reference evidence="2" key="2">
    <citation type="submission" date="2016-03" db="EMBL/GenBank/DDBJ databases">
        <authorList>
            <person name="Ploux O."/>
        </authorList>
    </citation>
    <scope>NUCLEOTIDE SEQUENCE [LARGE SCALE GENOMIC DNA]</scope>
    <source>
        <strain evidence="2">PP9</strain>
    </source>
</reference>
<keyword evidence="2" id="KW-1185">Reference proteome</keyword>
<accession>A0A143HC20</accession>